<reference evidence="2" key="1">
    <citation type="submission" date="2023-04" db="EMBL/GenBank/DDBJ databases">
        <title>Black Yeasts Isolated from many extreme environments.</title>
        <authorList>
            <person name="Coleine C."/>
            <person name="Stajich J.E."/>
            <person name="Selbmann L."/>
        </authorList>
    </citation>
    <scope>NUCLEOTIDE SEQUENCE</scope>
    <source>
        <strain evidence="2">CCFEE 5312</strain>
    </source>
</reference>
<keyword evidence="3" id="KW-1185">Reference proteome</keyword>
<evidence type="ECO:0000256" key="1">
    <source>
        <dbReference type="SAM" id="MobiDB-lite"/>
    </source>
</evidence>
<accession>A0AAJ0DC12</accession>
<evidence type="ECO:0000313" key="2">
    <source>
        <dbReference type="EMBL" id="KAK3047144.1"/>
    </source>
</evidence>
<comment type="caution">
    <text evidence="2">The sequence shown here is derived from an EMBL/GenBank/DDBJ whole genome shotgun (WGS) entry which is preliminary data.</text>
</comment>
<evidence type="ECO:0000313" key="3">
    <source>
        <dbReference type="Proteomes" id="UP001271007"/>
    </source>
</evidence>
<protein>
    <recommendedName>
        <fullName evidence="4">F-box domain-containing protein</fullName>
    </recommendedName>
</protein>
<feature type="region of interest" description="Disordered" evidence="1">
    <location>
        <begin position="1"/>
        <end position="94"/>
    </location>
</feature>
<organism evidence="2 3">
    <name type="scientific">Extremus antarcticus</name>
    <dbReference type="NCBI Taxonomy" id="702011"/>
    <lineage>
        <taxon>Eukaryota</taxon>
        <taxon>Fungi</taxon>
        <taxon>Dikarya</taxon>
        <taxon>Ascomycota</taxon>
        <taxon>Pezizomycotina</taxon>
        <taxon>Dothideomycetes</taxon>
        <taxon>Dothideomycetidae</taxon>
        <taxon>Mycosphaerellales</taxon>
        <taxon>Extremaceae</taxon>
        <taxon>Extremus</taxon>
    </lineage>
</organism>
<sequence length="339" mass="37328">MASADKQPRGSLPPMPTAPPTPSTRSKRKDSAPPASTMPTAKSGKPAPTAPTSSEDRGRRSAYAPPRASSPLAKRRHLTYTSPRASTPPPTQRRHVIDAATRYHHGMLTRSRGNTFRIMELPAELRNNIYSYASHDPNPIQLTDVRLPPFAHVSKIIRSEVLPAFFKENVFSAAVTTNWCVSHNEFFGPKGQLYARSGSIGLHPLLDLRPYRLSDEAVRFGHVKFSVICYCFHGRAASIGEVDIKSVGERVAELLVDTTVPEQTKSALIKMGTAAKNVAKAAKAREQFNGFSVEDLLEIGACFRDTREENVWRKCQGRVSLGKVLRIGKKESRGNLESS</sequence>
<dbReference type="AlphaFoldDB" id="A0AAJ0DC12"/>
<gene>
    <name evidence="2" type="ORF">LTR09_011411</name>
</gene>
<dbReference type="Proteomes" id="UP001271007">
    <property type="component" value="Unassembled WGS sequence"/>
</dbReference>
<feature type="compositionally biased region" description="Pro residues" evidence="1">
    <location>
        <begin position="11"/>
        <end position="22"/>
    </location>
</feature>
<proteinExistence type="predicted"/>
<dbReference type="EMBL" id="JAWDJX010000067">
    <property type="protein sequence ID" value="KAK3047144.1"/>
    <property type="molecule type" value="Genomic_DNA"/>
</dbReference>
<name>A0AAJ0DC12_9PEZI</name>
<evidence type="ECO:0008006" key="4">
    <source>
        <dbReference type="Google" id="ProtNLM"/>
    </source>
</evidence>